<reference evidence="5" key="1">
    <citation type="submission" date="2014-03" db="EMBL/GenBank/DDBJ databases">
        <authorList>
            <person name="Casaregola S."/>
        </authorList>
    </citation>
    <scope>NUCLEOTIDE SEQUENCE [LARGE SCALE GENOMIC DNA]</scope>
    <source>
        <strain evidence="5">CLIB 918</strain>
    </source>
</reference>
<dbReference type="GO" id="GO:0005092">
    <property type="term" value="F:GDP-dissociation inhibitor activity"/>
    <property type="evidence" value="ECO:0007669"/>
    <property type="project" value="UniProtKB-UniRule"/>
</dbReference>
<dbReference type="PRINTS" id="PR00891">
    <property type="entry name" value="RABGDIREP"/>
</dbReference>
<dbReference type="PRINTS" id="PR00894">
    <property type="entry name" value="YEASTMRS6P"/>
</dbReference>
<proteinExistence type="inferred from homology"/>
<organism evidence="5 6">
    <name type="scientific">Geotrichum candidum</name>
    <name type="common">Oospora lactis</name>
    <name type="synonym">Dipodascus geotrichum</name>
    <dbReference type="NCBI Taxonomy" id="1173061"/>
    <lineage>
        <taxon>Eukaryota</taxon>
        <taxon>Fungi</taxon>
        <taxon>Dikarya</taxon>
        <taxon>Ascomycota</taxon>
        <taxon>Saccharomycotina</taxon>
        <taxon>Dipodascomycetes</taxon>
        <taxon>Dipodascales</taxon>
        <taxon>Dipodascaceae</taxon>
        <taxon>Geotrichum</taxon>
    </lineage>
</organism>
<evidence type="ECO:0000256" key="4">
    <source>
        <dbReference type="SAM" id="MobiDB-lite"/>
    </source>
</evidence>
<dbReference type="Gene3D" id="3.50.50.60">
    <property type="entry name" value="FAD/NAD(P)-binding domain"/>
    <property type="match status" value="1"/>
</dbReference>
<comment type="similarity">
    <text evidence="1 3">Belongs to the Rab GDI family.</text>
</comment>
<dbReference type="OrthoDB" id="1923006at2759"/>
<feature type="compositionally biased region" description="Polar residues" evidence="4">
    <location>
        <begin position="1"/>
        <end position="11"/>
    </location>
</feature>
<evidence type="ECO:0000256" key="2">
    <source>
        <dbReference type="ARBA" id="ARBA00060123"/>
    </source>
</evidence>
<feature type="region of interest" description="Disordered" evidence="4">
    <location>
        <begin position="543"/>
        <end position="585"/>
    </location>
</feature>
<gene>
    <name evidence="5" type="ORF">BN980_GECA03s05680g</name>
</gene>
<dbReference type="InterPro" id="IPR018203">
    <property type="entry name" value="GDP_dissociation_inhibitor"/>
</dbReference>
<dbReference type="FunFam" id="1.10.405.10:FF:000003">
    <property type="entry name" value="Rab proteins geranylgeranyltransferase component A"/>
    <property type="match status" value="1"/>
</dbReference>
<evidence type="ECO:0000313" key="5">
    <source>
        <dbReference type="EMBL" id="CDO52666.1"/>
    </source>
</evidence>
<feature type="compositionally biased region" description="Polar residues" evidence="4">
    <location>
        <begin position="547"/>
        <end position="557"/>
    </location>
</feature>
<dbReference type="Gene3D" id="3.30.519.10">
    <property type="entry name" value="Guanine Nucleotide Dissociation Inhibitor, domain 2"/>
    <property type="match status" value="2"/>
</dbReference>
<dbReference type="PANTHER" id="PTHR11787">
    <property type="entry name" value="RAB GDP-DISSOCIATION INHIBITOR"/>
    <property type="match status" value="1"/>
</dbReference>
<name>A0A0J9X7B7_GEOCN</name>
<dbReference type="PIRSF" id="PIRSF037514">
    <property type="entry name" value="Rab_ger_ger_transf_A_fun"/>
    <property type="match status" value="1"/>
</dbReference>
<evidence type="ECO:0000256" key="3">
    <source>
        <dbReference type="PIRNR" id="PIRNR037514"/>
    </source>
</evidence>
<dbReference type="InterPro" id="IPR036188">
    <property type="entry name" value="FAD/NAD-bd_sf"/>
</dbReference>
<evidence type="ECO:0000256" key="1">
    <source>
        <dbReference type="ARBA" id="ARBA00005593"/>
    </source>
</evidence>
<dbReference type="Proteomes" id="UP000242525">
    <property type="component" value="Unassembled WGS sequence"/>
</dbReference>
<dbReference type="PANTHER" id="PTHR11787:SF4">
    <property type="entry name" value="CHM, RAB ESCORT PROTEIN 1"/>
    <property type="match status" value="1"/>
</dbReference>
<protein>
    <recommendedName>
        <fullName evidence="3">Rab proteins geranylgeranyltransferase</fullName>
    </recommendedName>
</protein>
<dbReference type="SUPFAM" id="SSF51905">
    <property type="entry name" value="FAD/NAD(P)-binding domain"/>
    <property type="match status" value="1"/>
</dbReference>
<dbReference type="Pfam" id="PF00996">
    <property type="entry name" value="GDI"/>
    <property type="match status" value="1"/>
</dbReference>
<dbReference type="SUPFAM" id="SSF54373">
    <property type="entry name" value="FAD-linked reductases, C-terminal domain"/>
    <property type="match status" value="1"/>
</dbReference>
<dbReference type="InterPro" id="IPR017230">
    <property type="entry name" value="Mrs6"/>
</dbReference>
<keyword evidence="6" id="KW-1185">Reference proteome</keyword>
<dbReference type="STRING" id="1173061.A0A0J9X7B7"/>
<dbReference type="GO" id="GO:0007264">
    <property type="term" value="P:small GTPase-mediated signal transduction"/>
    <property type="evidence" value="ECO:0007669"/>
    <property type="project" value="UniProtKB-UniRule"/>
</dbReference>
<dbReference type="GO" id="GO:0005829">
    <property type="term" value="C:cytosol"/>
    <property type="evidence" value="ECO:0007669"/>
    <property type="project" value="TreeGrafter"/>
</dbReference>
<feature type="region of interest" description="Disordered" evidence="4">
    <location>
        <begin position="1"/>
        <end position="27"/>
    </location>
</feature>
<comment type="function">
    <text evidence="2">Substrate-binding subunit (component A) of the Rab geranylgeranyltransferase (GGTase) complex. Binds unprenylated Rab proteins and presents the substrate peptide to the catalytic component B. The component A is thought to be regenerated by transferring its prenylated Rab back to the donor membrane.</text>
</comment>
<dbReference type="AlphaFoldDB" id="A0A0J9X7B7"/>
<dbReference type="GO" id="GO:0016192">
    <property type="term" value="P:vesicle-mediated transport"/>
    <property type="evidence" value="ECO:0007669"/>
    <property type="project" value="TreeGrafter"/>
</dbReference>
<evidence type="ECO:0000313" key="6">
    <source>
        <dbReference type="Proteomes" id="UP000242525"/>
    </source>
</evidence>
<dbReference type="GO" id="GO:0005968">
    <property type="term" value="C:Rab-protein geranylgeranyltransferase complex"/>
    <property type="evidence" value="ECO:0007669"/>
    <property type="project" value="TreeGrafter"/>
</dbReference>
<dbReference type="EMBL" id="CCBN010000003">
    <property type="protein sequence ID" value="CDO52666.1"/>
    <property type="molecule type" value="Genomic_DNA"/>
</dbReference>
<dbReference type="GO" id="GO:0005634">
    <property type="term" value="C:nucleus"/>
    <property type="evidence" value="ECO:0007669"/>
    <property type="project" value="TreeGrafter"/>
</dbReference>
<comment type="caution">
    <text evidence="5">The sequence shown here is derived from an EMBL/GenBank/DDBJ whole genome shotgun (WGS) entry which is preliminary data.</text>
</comment>
<dbReference type="Gene3D" id="1.10.405.10">
    <property type="entry name" value="Guanine Nucleotide Dissociation Inhibitor, domain 1"/>
    <property type="match status" value="1"/>
</dbReference>
<sequence length="585" mass="63881">MSSYSASTAQRRGSVVPPLSGVDKPDSNDLPQKCDVLISGTGIVESILAAALAWQGSNVVQIDPGNHYGDSSSILNIEELKNWVNTVNSSKGSVFSNAQLYITRPLESRKYFIDLTPKILFAKSDLLPILIKSRVNNYLEIKPITSFHTYKNDAFEKVPGSKEDIFTDQSLSLLTKRSLMRFMKFVLDYKNTPDVWQPYQAAPIKDFLKDKFKLEPQQVEELIYSIGLCTTADVPTIDALARMHRYIVSLGVYGSFPALYVMYGSAGELVQAFSRSAAVAGAVYKLNTELVSYNKISKIATLSDGGRIEVSEKVIISAQDALTIPAIAPLAAGKNKTEVTRMVAIVSKDCKEWYAENEQAAIISFPPGSLASDNRIAVQAIIYGGGSGMCPMGQSIWYLSSTEKGKRARTDLEEALKRLEVSILRESTEDFEFDNVNVDDVSVRPDGMPVLSSVKLGQSLQNFVPREKLQYLLKLLYTQTTSALDSFDIESAGLTVVSPPSAEITFDGIVASTVKLYEQIVGSDDDFFDIDFEDDDDDEIAAGATGANRTIGSTTGATPAVGSSDEPFDDVDDNRGSVFADDMEL</sequence>
<accession>A0A0J9X7B7</accession>